<dbReference type="EMBL" id="JAPDNS010000002">
    <property type="protein sequence ID" value="MCW3488072.1"/>
    <property type="molecule type" value="Genomic_DNA"/>
</dbReference>
<reference evidence="2 3" key="1">
    <citation type="submission" date="2022-10" db="EMBL/GenBank/DDBJ databases">
        <title>Chitinophaga nivalis PC15 sp. nov., isolated from Pyeongchang county, South Korea.</title>
        <authorList>
            <person name="Trinh H.N."/>
        </authorList>
    </citation>
    <scope>NUCLEOTIDE SEQUENCE [LARGE SCALE GENOMIC DNA]</scope>
    <source>
        <strain evidence="2 3">PC14</strain>
    </source>
</reference>
<gene>
    <name evidence="2" type="ORF">OL497_29535</name>
</gene>
<dbReference type="RefSeq" id="WP_264734879.1">
    <property type="nucleotide sequence ID" value="NZ_JAPDNR010000001.1"/>
</dbReference>
<keyword evidence="3" id="KW-1185">Reference proteome</keyword>
<evidence type="ECO:0000256" key="1">
    <source>
        <dbReference type="SAM" id="MobiDB-lite"/>
    </source>
</evidence>
<sequence length="124" mass="13638">MRSIAAFMACIGCIAWLHSCDRRLLGVKPEFRESGKIPLPPVTIQPAPTPQLLPVDVNSPGTTYPGLPTVTATGKITSTRPEKKNNNIRKSNIIPSLPHVIIVKTQPVLINSLTPWVPHYRENI</sequence>
<protein>
    <submittedName>
        <fullName evidence="2">Uncharacterized protein</fullName>
    </submittedName>
</protein>
<evidence type="ECO:0000313" key="2">
    <source>
        <dbReference type="EMBL" id="MCW3488072.1"/>
    </source>
</evidence>
<comment type="caution">
    <text evidence="2">The sequence shown here is derived from an EMBL/GenBank/DDBJ whole genome shotgun (WGS) entry which is preliminary data.</text>
</comment>
<proteinExistence type="predicted"/>
<accession>A0ABT3IVR1</accession>
<evidence type="ECO:0000313" key="3">
    <source>
        <dbReference type="Proteomes" id="UP001207742"/>
    </source>
</evidence>
<feature type="region of interest" description="Disordered" evidence="1">
    <location>
        <begin position="64"/>
        <end position="86"/>
    </location>
</feature>
<name>A0ABT3IVR1_9BACT</name>
<dbReference type="Proteomes" id="UP001207742">
    <property type="component" value="Unassembled WGS sequence"/>
</dbReference>
<organism evidence="2 3">
    <name type="scientific">Chitinophaga nivalis</name>
    <dbReference type="NCBI Taxonomy" id="2991709"/>
    <lineage>
        <taxon>Bacteria</taxon>
        <taxon>Pseudomonadati</taxon>
        <taxon>Bacteroidota</taxon>
        <taxon>Chitinophagia</taxon>
        <taxon>Chitinophagales</taxon>
        <taxon>Chitinophagaceae</taxon>
        <taxon>Chitinophaga</taxon>
    </lineage>
</organism>
<feature type="compositionally biased region" description="Polar residues" evidence="1">
    <location>
        <begin position="70"/>
        <end position="79"/>
    </location>
</feature>